<sequence>TAACPASIPLSLCPPVPLSCFPSVPLSCCPSVPLSPCPSVPLSLCPAFPLSPCPAVPLSLSLPVPLSRCLSLTRFNPDLNADLPKHSAFLRARTDRCSNFNKQTEILGEAATQHW</sequence>
<dbReference type="EMBL" id="MUZQ01000361">
    <property type="protein sequence ID" value="OWK52254.1"/>
    <property type="molecule type" value="Genomic_DNA"/>
</dbReference>
<keyword evidence="2" id="KW-1185">Reference proteome</keyword>
<name>A0A218UET2_9PASE</name>
<dbReference type="Proteomes" id="UP000197619">
    <property type="component" value="Unassembled WGS sequence"/>
</dbReference>
<proteinExistence type="predicted"/>
<organism evidence="1 2">
    <name type="scientific">Lonchura striata</name>
    <name type="common">white-rumped munia</name>
    <dbReference type="NCBI Taxonomy" id="40157"/>
    <lineage>
        <taxon>Eukaryota</taxon>
        <taxon>Metazoa</taxon>
        <taxon>Chordata</taxon>
        <taxon>Craniata</taxon>
        <taxon>Vertebrata</taxon>
        <taxon>Euteleostomi</taxon>
        <taxon>Archelosauria</taxon>
        <taxon>Archosauria</taxon>
        <taxon>Dinosauria</taxon>
        <taxon>Saurischia</taxon>
        <taxon>Theropoda</taxon>
        <taxon>Coelurosauria</taxon>
        <taxon>Aves</taxon>
        <taxon>Neognathae</taxon>
        <taxon>Neoaves</taxon>
        <taxon>Telluraves</taxon>
        <taxon>Australaves</taxon>
        <taxon>Passeriformes</taxon>
        <taxon>Passeroidea</taxon>
        <taxon>Estrildidae</taxon>
        <taxon>Estrildinae</taxon>
        <taxon>Lonchura</taxon>
    </lineage>
</organism>
<dbReference type="AlphaFoldDB" id="A0A218UET2"/>
<evidence type="ECO:0000313" key="1">
    <source>
        <dbReference type="EMBL" id="OWK52254.1"/>
    </source>
</evidence>
<accession>A0A218UET2</accession>
<protein>
    <submittedName>
        <fullName evidence="1">Uncharacterized protein</fullName>
    </submittedName>
</protein>
<evidence type="ECO:0000313" key="2">
    <source>
        <dbReference type="Proteomes" id="UP000197619"/>
    </source>
</evidence>
<feature type="non-terminal residue" evidence="1">
    <location>
        <position position="1"/>
    </location>
</feature>
<gene>
    <name evidence="1" type="ORF">RLOC_00014259</name>
</gene>
<comment type="caution">
    <text evidence="1">The sequence shown here is derived from an EMBL/GenBank/DDBJ whole genome shotgun (WGS) entry which is preliminary data.</text>
</comment>
<reference evidence="1 2" key="1">
    <citation type="submission" date="2017-05" db="EMBL/GenBank/DDBJ databases">
        <title>Genome of assembly of the Bengalese finch, Lonchura striata domestica.</title>
        <authorList>
            <person name="Colquitt B.M."/>
            <person name="Brainard M.S."/>
        </authorList>
    </citation>
    <scope>NUCLEOTIDE SEQUENCE [LARGE SCALE GENOMIC DNA]</scope>
    <source>
        <strain evidence="1">White83orange57</strain>
    </source>
</reference>